<feature type="transmembrane region" description="Helical" evidence="1">
    <location>
        <begin position="12"/>
        <end position="30"/>
    </location>
</feature>
<proteinExistence type="predicted"/>
<reference evidence="2 3" key="1">
    <citation type="submission" date="2015-07" db="EMBL/GenBank/DDBJ databases">
        <title>The genome of Pseudoloma neurophilia, a relevant intracellular parasite of the zebrafish.</title>
        <authorList>
            <person name="Ndikumana S."/>
            <person name="Pelin A."/>
            <person name="Sanders J."/>
            <person name="Corradi N."/>
        </authorList>
    </citation>
    <scope>NUCLEOTIDE SEQUENCE [LARGE SCALE GENOMIC DNA]</scope>
    <source>
        <strain evidence="2 3">MK1</strain>
    </source>
</reference>
<evidence type="ECO:0000256" key="1">
    <source>
        <dbReference type="SAM" id="Phobius"/>
    </source>
</evidence>
<comment type="caution">
    <text evidence="2">The sequence shown here is derived from an EMBL/GenBank/DDBJ whole genome shotgun (WGS) entry which is preliminary data.</text>
</comment>
<dbReference type="VEuPathDB" id="MicrosporidiaDB:M153_730009145"/>
<evidence type="ECO:0000313" key="3">
    <source>
        <dbReference type="Proteomes" id="UP000051530"/>
    </source>
</evidence>
<dbReference type="AlphaFoldDB" id="A0A0R0M089"/>
<keyword evidence="1" id="KW-0472">Membrane</keyword>
<gene>
    <name evidence="2" type="ORF">M153_730009145</name>
</gene>
<keyword evidence="1" id="KW-1133">Transmembrane helix</keyword>
<keyword evidence="1" id="KW-0812">Transmembrane</keyword>
<sequence length="44" mass="5399">MSLVFVLNSKIFLTVFFCFVFCIGTTIIKIHNYRYKYNIFLFHR</sequence>
<protein>
    <submittedName>
        <fullName evidence="2">Uncharacterized protein</fullName>
    </submittedName>
</protein>
<dbReference type="EMBL" id="LGUB01000012">
    <property type="protein sequence ID" value="KRH94982.1"/>
    <property type="molecule type" value="Genomic_DNA"/>
</dbReference>
<evidence type="ECO:0000313" key="2">
    <source>
        <dbReference type="EMBL" id="KRH94982.1"/>
    </source>
</evidence>
<keyword evidence="3" id="KW-1185">Reference proteome</keyword>
<organism evidence="2 3">
    <name type="scientific">Pseudoloma neurophilia</name>
    <dbReference type="NCBI Taxonomy" id="146866"/>
    <lineage>
        <taxon>Eukaryota</taxon>
        <taxon>Fungi</taxon>
        <taxon>Fungi incertae sedis</taxon>
        <taxon>Microsporidia</taxon>
        <taxon>Pseudoloma</taxon>
    </lineage>
</organism>
<accession>A0A0R0M089</accession>
<name>A0A0R0M089_9MICR</name>
<dbReference type="Proteomes" id="UP000051530">
    <property type="component" value="Unassembled WGS sequence"/>
</dbReference>